<dbReference type="EMBL" id="UGCV01000008">
    <property type="protein sequence ID" value="STJ16873.1"/>
    <property type="molecule type" value="Genomic_DNA"/>
</dbReference>
<dbReference type="Proteomes" id="UP000254647">
    <property type="component" value="Unassembled WGS sequence"/>
</dbReference>
<dbReference type="EMBL" id="UFXW01000004">
    <property type="protein sequence ID" value="STC86608.1"/>
    <property type="molecule type" value="Genomic_DNA"/>
</dbReference>
<evidence type="ECO:0000313" key="2">
    <source>
        <dbReference type="EMBL" id="STJ16873.1"/>
    </source>
</evidence>
<evidence type="ECO:0000313" key="4">
    <source>
        <dbReference type="Proteomes" id="UP000254716"/>
    </source>
</evidence>
<evidence type="ECO:0000313" key="1">
    <source>
        <dbReference type="EMBL" id="STC86608.1"/>
    </source>
</evidence>
<dbReference type="RefSeq" id="WP_016237738.1">
    <property type="nucleotide sequence ID" value="NZ_BFPU01000096.1"/>
</dbReference>
<dbReference type="Proteomes" id="UP000254716">
    <property type="component" value="Unassembled WGS sequence"/>
</dbReference>
<accession>A0A376VZA3</accession>
<evidence type="ECO:0000313" key="3">
    <source>
        <dbReference type="Proteomes" id="UP000254647"/>
    </source>
</evidence>
<sequence length="104" mass="11701">MTEILRIAKTYEPMLDYWELVVQNASTIASHTATNRPSPEAIMANYQLNEQLLEGCRPWIVIFDDVLTAGSHFKAMKSLILQHIPEACILGLFVARTTRGAQII</sequence>
<proteinExistence type="predicted"/>
<organism evidence="2 4">
    <name type="scientific">Escherichia coli</name>
    <dbReference type="NCBI Taxonomy" id="562"/>
    <lineage>
        <taxon>Bacteria</taxon>
        <taxon>Pseudomonadati</taxon>
        <taxon>Pseudomonadota</taxon>
        <taxon>Gammaproteobacteria</taxon>
        <taxon>Enterobacterales</taxon>
        <taxon>Enterobacteriaceae</taxon>
        <taxon>Escherichia</taxon>
    </lineage>
</organism>
<protein>
    <submittedName>
        <fullName evidence="2">Uncharacterized protein</fullName>
    </submittedName>
</protein>
<dbReference type="AlphaFoldDB" id="A0A376VZA3"/>
<name>A0A376VZA3_ECOLX</name>
<reference evidence="3 4" key="1">
    <citation type="submission" date="2018-06" db="EMBL/GenBank/DDBJ databases">
        <authorList>
            <consortium name="Pathogen Informatics"/>
            <person name="Doyle S."/>
        </authorList>
    </citation>
    <scope>NUCLEOTIDE SEQUENCE [LARGE SCALE GENOMIC DNA]</scope>
    <source>
        <strain evidence="1 3">NCTC10767</strain>
        <strain evidence="2 4">NCTC9081</strain>
    </source>
</reference>
<gene>
    <name evidence="1" type="ORF">NCTC10767_04080</name>
    <name evidence="2" type="ORF">NCTC9081_02282</name>
</gene>